<keyword evidence="1" id="KW-1133">Transmembrane helix</keyword>
<proteinExistence type="predicted"/>
<reference evidence="2 3" key="1">
    <citation type="submission" date="2021-08" db="EMBL/GenBank/DDBJ databases">
        <title>Genome sequence analysis of Clostridium chauvoei strains of European origin and evaluation of typing options for outbreak investigations.</title>
        <authorList>
            <person name="Abdel-Glil M."/>
            <person name="Thomas P."/>
            <person name="Seyboldt C."/>
        </authorList>
    </citation>
    <scope>NUCLEOTIDE SEQUENCE [LARGE SCALE GENOMIC DNA]</scope>
    <source>
        <strain evidence="2 3">S0260-09</strain>
    </source>
</reference>
<evidence type="ECO:0000256" key="1">
    <source>
        <dbReference type="SAM" id="Phobius"/>
    </source>
</evidence>
<dbReference type="AlphaFoldDB" id="A0ABD4RG40"/>
<dbReference type="SUPFAM" id="SSF110997">
    <property type="entry name" value="Sporulation related repeat"/>
    <property type="match status" value="1"/>
</dbReference>
<dbReference type="InterPro" id="IPR036680">
    <property type="entry name" value="SPOR-like_sf"/>
</dbReference>
<sequence length="233" mass="26172">MRYTKYQYKKKKNGIGFATSIIMTIVAAGIIGLVIAKIIFKFIPVKEDGSINTVIETPTQQQVTVEEGKEETFSFVQCGLFSKEDNAKKALSDVGGDYNSFILADDSKFRVSAGIFDEEQGNKVSEELTKKGVTNAQMKFVLNKGDEVQSQIAAITDGYLDIINALNDKEVKAVKTTDFKTWTKDLPEIKEGENFELVNEFKEHIGALPDELKKENVIVELQYIYTILVKYKK</sequence>
<gene>
    <name evidence="2" type="ORF">K4H94_04565</name>
</gene>
<name>A0ABD4RG40_9CLOT</name>
<dbReference type="RefSeq" id="WP_021876540.1">
    <property type="nucleotide sequence ID" value="NZ_CP018630.1"/>
</dbReference>
<evidence type="ECO:0000313" key="2">
    <source>
        <dbReference type="EMBL" id="MBX7290321.1"/>
    </source>
</evidence>
<dbReference type="KEGG" id="cchv:BTM20_11765"/>
<feature type="transmembrane region" description="Helical" evidence="1">
    <location>
        <begin position="21"/>
        <end position="40"/>
    </location>
</feature>
<dbReference type="EMBL" id="JAIFTX010000007">
    <property type="protein sequence ID" value="MBX7290321.1"/>
    <property type="molecule type" value="Genomic_DNA"/>
</dbReference>
<accession>A0ABD4RG40</accession>
<keyword evidence="1" id="KW-0812">Transmembrane</keyword>
<organism evidence="2 3">
    <name type="scientific">Clostridium chauvoei</name>
    <dbReference type="NCBI Taxonomy" id="46867"/>
    <lineage>
        <taxon>Bacteria</taxon>
        <taxon>Bacillati</taxon>
        <taxon>Bacillota</taxon>
        <taxon>Clostridia</taxon>
        <taxon>Eubacteriales</taxon>
        <taxon>Clostridiaceae</taxon>
        <taxon>Clostridium</taxon>
    </lineage>
</organism>
<protein>
    <submittedName>
        <fullName evidence="2">SPOR domain-containing protein</fullName>
    </submittedName>
</protein>
<dbReference type="Proteomes" id="UP000775179">
    <property type="component" value="Unassembled WGS sequence"/>
</dbReference>
<dbReference type="GeneID" id="66302552"/>
<comment type="caution">
    <text evidence="2">The sequence shown here is derived from an EMBL/GenBank/DDBJ whole genome shotgun (WGS) entry which is preliminary data.</text>
</comment>
<keyword evidence="1" id="KW-0472">Membrane</keyword>
<evidence type="ECO:0000313" key="3">
    <source>
        <dbReference type="Proteomes" id="UP000775179"/>
    </source>
</evidence>